<keyword evidence="2" id="KW-0238">DNA-binding</keyword>
<evidence type="ECO:0000256" key="2">
    <source>
        <dbReference type="ARBA" id="ARBA00023125"/>
    </source>
</evidence>
<dbReference type="Gene3D" id="1.20.120.530">
    <property type="entry name" value="GntR ligand-binding domain-like"/>
    <property type="match status" value="2"/>
</dbReference>
<evidence type="ECO:0000256" key="3">
    <source>
        <dbReference type="ARBA" id="ARBA00023163"/>
    </source>
</evidence>
<protein>
    <submittedName>
        <fullName evidence="5">GntR family transcriptional regulator</fullName>
    </submittedName>
</protein>
<dbReference type="InterPro" id="IPR036390">
    <property type="entry name" value="WH_DNA-bd_sf"/>
</dbReference>
<dbReference type="Pfam" id="PF00392">
    <property type="entry name" value="GntR"/>
    <property type="match status" value="2"/>
</dbReference>
<dbReference type="InterPro" id="IPR011711">
    <property type="entry name" value="GntR_C"/>
</dbReference>
<evidence type="ECO:0000259" key="4">
    <source>
        <dbReference type="PROSITE" id="PS50949"/>
    </source>
</evidence>
<reference evidence="5 6" key="1">
    <citation type="submission" date="2018-12" db="EMBL/GenBank/DDBJ databases">
        <authorList>
            <consortium name="Pathogen Informatics"/>
        </authorList>
    </citation>
    <scope>NUCLEOTIDE SEQUENCE [LARGE SCALE GENOMIC DNA]</scope>
    <source>
        <strain evidence="5 6">NCTC10485</strain>
    </source>
</reference>
<organism evidence="5 6">
    <name type="scientific">Mycolicibacterium chitae</name>
    <name type="common">Mycobacterium chitae</name>
    <dbReference type="NCBI Taxonomy" id="1792"/>
    <lineage>
        <taxon>Bacteria</taxon>
        <taxon>Bacillati</taxon>
        <taxon>Actinomycetota</taxon>
        <taxon>Actinomycetes</taxon>
        <taxon>Mycobacteriales</taxon>
        <taxon>Mycobacteriaceae</taxon>
        <taxon>Mycolicibacterium</taxon>
    </lineage>
</organism>
<proteinExistence type="predicted"/>
<dbReference type="InterPro" id="IPR036388">
    <property type="entry name" value="WH-like_DNA-bd_sf"/>
</dbReference>
<dbReference type="RefSeq" id="WP_126334659.1">
    <property type="nucleotide sequence ID" value="NZ_AP022604.1"/>
</dbReference>
<dbReference type="PROSITE" id="PS50949">
    <property type="entry name" value="HTH_GNTR"/>
    <property type="match status" value="2"/>
</dbReference>
<dbReference type="GO" id="GO:0003677">
    <property type="term" value="F:DNA binding"/>
    <property type="evidence" value="ECO:0007669"/>
    <property type="project" value="UniProtKB-KW"/>
</dbReference>
<keyword evidence="1" id="KW-0805">Transcription regulation</keyword>
<dbReference type="SUPFAM" id="SSF48008">
    <property type="entry name" value="GntR ligand-binding domain-like"/>
    <property type="match status" value="2"/>
</dbReference>
<evidence type="ECO:0000313" key="6">
    <source>
        <dbReference type="Proteomes" id="UP000282551"/>
    </source>
</evidence>
<dbReference type="InterPro" id="IPR008920">
    <property type="entry name" value="TF_FadR/GntR_C"/>
</dbReference>
<evidence type="ECO:0000256" key="1">
    <source>
        <dbReference type="ARBA" id="ARBA00023015"/>
    </source>
</evidence>
<dbReference type="Pfam" id="PF07729">
    <property type="entry name" value="FCD"/>
    <property type="match status" value="2"/>
</dbReference>
<evidence type="ECO:0000313" key="5">
    <source>
        <dbReference type="EMBL" id="VEG48930.1"/>
    </source>
</evidence>
<name>A0A448I955_MYCCI</name>
<dbReference type="SMART" id="SM00895">
    <property type="entry name" value="FCD"/>
    <property type="match status" value="2"/>
</dbReference>
<gene>
    <name evidence="5" type="primary">lutR</name>
    <name evidence="5" type="ORF">NCTC10485_03232</name>
</gene>
<dbReference type="Proteomes" id="UP000282551">
    <property type="component" value="Chromosome"/>
</dbReference>
<dbReference type="EMBL" id="LR134355">
    <property type="protein sequence ID" value="VEG48930.1"/>
    <property type="molecule type" value="Genomic_DNA"/>
</dbReference>
<dbReference type="SUPFAM" id="SSF46785">
    <property type="entry name" value="Winged helix' DNA-binding domain"/>
    <property type="match status" value="2"/>
</dbReference>
<sequence>MPDPGPAGGRRAAQVARLIEADIIRRNWPLGESLGSEAHLQEQYGVSRSVLREAVRLVEHHQVARMRRGPGGGLIVTTPDAAPATRAMVIYLEYVGTTIDELFDARLLLEPLAAGLAAERVDEAEITALRTALAATAEQPERGELHITLAEAAGNPVLALFVEVLTRLTARYARGTGAPTAEARRGLRADHGAIVEAVAAGDVTRAKTLTEDHVRAVTEWLRAQPRRGGHRVAEPAAAARGKRAESVAAAIHEDIAADGWRTGTVFGGEGDLLQRYGVSRSILREAVRLLEYHTVARMRRGPGGGLIVTEPQPEAAVDTIALYLDYRRPSRADLSLVREAIEVDNVAAVVARRDDPDVAAFLARRHDVPPQGVPVDDPRAAGWTDLEFHAELADLAGNRVLDIFLRIIVELFGRHWTPTMHPMPGAADATEMYRAHGRIIEAIRDGDDSMAKHRSRRHLEALSTWWV</sequence>
<keyword evidence="6" id="KW-1185">Reference proteome</keyword>
<feature type="domain" description="HTH gntR-type" evidence="4">
    <location>
        <begin position="241"/>
        <end position="311"/>
    </location>
</feature>
<dbReference type="SMART" id="SM00345">
    <property type="entry name" value="HTH_GNTR"/>
    <property type="match status" value="2"/>
</dbReference>
<dbReference type="OrthoDB" id="162505at2"/>
<dbReference type="InterPro" id="IPR000524">
    <property type="entry name" value="Tscrpt_reg_HTH_GntR"/>
</dbReference>
<keyword evidence="3" id="KW-0804">Transcription</keyword>
<dbReference type="PANTHER" id="PTHR43537:SF24">
    <property type="entry name" value="GLUCONATE OPERON TRANSCRIPTIONAL REPRESSOR"/>
    <property type="match status" value="1"/>
</dbReference>
<dbReference type="PANTHER" id="PTHR43537">
    <property type="entry name" value="TRANSCRIPTIONAL REGULATOR, GNTR FAMILY"/>
    <property type="match status" value="1"/>
</dbReference>
<feature type="domain" description="HTH gntR-type" evidence="4">
    <location>
        <begin position="9"/>
        <end position="79"/>
    </location>
</feature>
<dbReference type="GO" id="GO:0003700">
    <property type="term" value="F:DNA-binding transcription factor activity"/>
    <property type="evidence" value="ECO:0007669"/>
    <property type="project" value="InterPro"/>
</dbReference>
<accession>A0A448I955</accession>
<dbReference type="AlphaFoldDB" id="A0A448I955"/>
<dbReference type="Gene3D" id="1.10.10.10">
    <property type="entry name" value="Winged helix-like DNA-binding domain superfamily/Winged helix DNA-binding domain"/>
    <property type="match status" value="2"/>
</dbReference>